<evidence type="ECO:0000256" key="4">
    <source>
        <dbReference type="ARBA" id="ARBA00022771"/>
    </source>
</evidence>
<evidence type="ECO:0000256" key="5">
    <source>
        <dbReference type="ARBA" id="ARBA00022833"/>
    </source>
</evidence>
<keyword evidence="3" id="KW-0677">Repeat</keyword>
<feature type="domain" description="C2H2-type" evidence="10">
    <location>
        <begin position="259"/>
        <end position="286"/>
    </location>
</feature>
<proteinExistence type="predicted"/>
<evidence type="ECO:0000256" key="3">
    <source>
        <dbReference type="ARBA" id="ARBA00022737"/>
    </source>
</evidence>
<dbReference type="Proteomes" id="UP001148018">
    <property type="component" value="Unassembled WGS sequence"/>
</dbReference>
<dbReference type="PROSITE" id="PS50157">
    <property type="entry name" value="ZINC_FINGER_C2H2_2"/>
    <property type="match status" value="2"/>
</dbReference>
<dbReference type="GO" id="GO:0005634">
    <property type="term" value="C:nucleus"/>
    <property type="evidence" value="ECO:0007669"/>
    <property type="project" value="UniProtKB-SubCell"/>
</dbReference>
<keyword evidence="2" id="KW-0479">Metal-binding</keyword>
<accession>A0A9Q0E462</accession>
<evidence type="ECO:0000259" key="10">
    <source>
        <dbReference type="PROSITE" id="PS50157"/>
    </source>
</evidence>
<evidence type="ECO:0000313" key="12">
    <source>
        <dbReference type="Proteomes" id="UP001148018"/>
    </source>
</evidence>
<dbReference type="GO" id="GO:0000978">
    <property type="term" value="F:RNA polymerase II cis-regulatory region sequence-specific DNA binding"/>
    <property type="evidence" value="ECO:0007669"/>
    <property type="project" value="TreeGrafter"/>
</dbReference>
<protein>
    <recommendedName>
        <fullName evidence="10">C2H2-type domain-containing protein</fullName>
    </recommendedName>
</protein>
<name>A0A9Q0E462_9TELE</name>
<dbReference type="Gene3D" id="3.30.160.60">
    <property type="entry name" value="Classic Zinc Finger"/>
    <property type="match status" value="2"/>
</dbReference>
<evidence type="ECO:0000256" key="2">
    <source>
        <dbReference type="ARBA" id="ARBA00022723"/>
    </source>
</evidence>
<keyword evidence="12" id="KW-1185">Reference proteome</keyword>
<keyword evidence="8" id="KW-0175">Coiled coil</keyword>
<feature type="domain" description="C2H2-type" evidence="10">
    <location>
        <begin position="205"/>
        <end position="232"/>
    </location>
</feature>
<evidence type="ECO:0000256" key="8">
    <source>
        <dbReference type="SAM" id="Coils"/>
    </source>
</evidence>
<dbReference type="PANTHER" id="PTHR24388">
    <property type="entry name" value="ZINC FINGER PROTEIN"/>
    <property type="match status" value="1"/>
</dbReference>
<dbReference type="GO" id="GO:0008270">
    <property type="term" value="F:zinc ion binding"/>
    <property type="evidence" value="ECO:0007669"/>
    <property type="project" value="UniProtKB-KW"/>
</dbReference>
<sequence>MTAMMNFRVFMSERLTSAAIEIFGEVEKIITLYQAEVTRSREEVRHLQQQLEVHRKKDHPDINVLREDPSITAIKREAGPTLGMDYEDSEHSPNANVDSPHMNTEIQTDVSRIKEEEEEDVFSLDCEGLITRTTRATFTNRDPEQTDTEFRSRNETAGLLPMCASAVTADLREEWSKQAQTQANESVLAAPPESPSAKTQHSDHSFCHLCGKPFRYIGSLMKHIKMHDDHTVNCGVCNRSCHNINDLLGHLRSAHRGSFFCHICGKTFSKQCFLIIHSKQHKGSKPFACDDWQPGSRKGAS</sequence>
<evidence type="ECO:0000256" key="6">
    <source>
        <dbReference type="ARBA" id="ARBA00023242"/>
    </source>
</evidence>
<dbReference type="GO" id="GO:0000981">
    <property type="term" value="F:DNA-binding transcription factor activity, RNA polymerase II-specific"/>
    <property type="evidence" value="ECO:0007669"/>
    <property type="project" value="TreeGrafter"/>
</dbReference>
<dbReference type="Pfam" id="PF00096">
    <property type="entry name" value="zf-C2H2"/>
    <property type="match status" value="1"/>
</dbReference>
<dbReference type="PANTHER" id="PTHR24388:SF54">
    <property type="entry name" value="PROTEIN ESCARGOT"/>
    <property type="match status" value="1"/>
</dbReference>
<keyword evidence="5" id="KW-0862">Zinc</keyword>
<comment type="subcellular location">
    <subcellularLocation>
        <location evidence="1">Nucleus</location>
    </subcellularLocation>
</comment>
<reference evidence="11" key="1">
    <citation type="submission" date="2022-07" db="EMBL/GenBank/DDBJ databases">
        <title>Chromosome-level genome of Muraenolepis orangiensis.</title>
        <authorList>
            <person name="Kim J."/>
        </authorList>
    </citation>
    <scope>NUCLEOTIDE SEQUENCE</scope>
    <source>
        <strain evidence="11">KU_S4_2022</strain>
        <tissue evidence="11">Muscle</tissue>
    </source>
</reference>
<dbReference type="PROSITE" id="PS00028">
    <property type="entry name" value="ZINC_FINGER_C2H2_1"/>
    <property type="match status" value="2"/>
</dbReference>
<dbReference type="InterPro" id="IPR036236">
    <property type="entry name" value="Znf_C2H2_sf"/>
</dbReference>
<dbReference type="OrthoDB" id="654211at2759"/>
<comment type="caution">
    <text evidence="11">The sequence shown here is derived from an EMBL/GenBank/DDBJ whole genome shotgun (WGS) entry which is preliminary data.</text>
</comment>
<keyword evidence="6" id="KW-0539">Nucleus</keyword>
<dbReference type="InterPro" id="IPR050527">
    <property type="entry name" value="Snail/Krueppel_Znf"/>
</dbReference>
<dbReference type="InterPro" id="IPR013087">
    <property type="entry name" value="Znf_C2H2_type"/>
</dbReference>
<gene>
    <name evidence="11" type="ORF">NHX12_031528</name>
</gene>
<evidence type="ECO:0000256" key="9">
    <source>
        <dbReference type="SAM" id="MobiDB-lite"/>
    </source>
</evidence>
<dbReference type="SMART" id="SM00355">
    <property type="entry name" value="ZnF_C2H2"/>
    <property type="match status" value="3"/>
</dbReference>
<organism evidence="11 12">
    <name type="scientific">Muraenolepis orangiensis</name>
    <name type="common">Patagonian moray cod</name>
    <dbReference type="NCBI Taxonomy" id="630683"/>
    <lineage>
        <taxon>Eukaryota</taxon>
        <taxon>Metazoa</taxon>
        <taxon>Chordata</taxon>
        <taxon>Craniata</taxon>
        <taxon>Vertebrata</taxon>
        <taxon>Euteleostomi</taxon>
        <taxon>Actinopterygii</taxon>
        <taxon>Neopterygii</taxon>
        <taxon>Teleostei</taxon>
        <taxon>Neoteleostei</taxon>
        <taxon>Acanthomorphata</taxon>
        <taxon>Zeiogadaria</taxon>
        <taxon>Gadariae</taxon>
        <taxon>Gadiformes</taxon>
        <taxon>Muraenolepidoidei</taxon>
        <taxon>Muraenolepididae</taxon>
        <taxon>Muraenolepis</taxon>
    </lineage>
</organism>
<dbReference type="AlphaFoldDB" id="A0A9Q0E462"/>
<dbReference type="SUPFAM" id="SSF57667">
    <property type="entry name" value="beta-beta-alpha zinc fingers"/>
    <property type="match status" value="1"/>
</dbReference>
<feature type="coiled-coil region" evidence="8">
    <location>
        <begin position="30"/>
        <end position="57"/>
    </location>
</feature>
<dbReference type="EMBL" id="JANIIK010000047">
    <property type="protein sequence ID" value="KAJ3600547.1"/>
    <property type="molecule type" value="Genomic_DNA"/>
</dbReference>
<evidence type="ECO:0000256" key="1">
    <source>
        <dbReference type="ARBA" id="ARBA00004123"/>
    </source>
</evidence>
<evidence type="ECO:0000256" key="7">
    <source>
        <dbReference type="PROSITE-ProRule" id="PRU00042"/>
    </source>
</evidence>
<feature type="region of interest" description="Disordered" evidence="9">
    <location>
        <begin position="176"/>
        <end position="201"/>
    </location>
</feature>
<keyword evidence="4 7" id="KW-0863">Zinc-finger</keyword>
<evidence type="ECO:0000313" key="11">
    <source>
        <dbReference type="EMBL" id="KAJ3600547.1"/>
    </source>
</evidence>